<evidence type="ECO:0000313" key="9">
    <source>
        <dbReference type="EMBL" id="MFC7392736.1"/>
    </source>
</evidence>
<evidence type="ECO:0000313" key="10">
    <source>
        <dbReference type="Proteomes" id="UP001596505"/>
    </source>
</evidence>
<feature type="transmembrane region" description="Helical" evidence="7">
    <location>
        <begin position="244"/>
        <end position="263"/>
    </location>
</feature>
<evidence type="ECO:0000256" key="4">
    <source>
        <dbReference type="ARBA" id="ARBA00022692"/>
    </source>
</evidence>
<protein>
    <submittedName>
        <fullName evidence="9">DMT family transporter</fullName>
    </submittedName>
</protein>
<feature type="domain" description="EamA" evidence="8">
    <location>
        <begin position="151"/>
        <end position="286"/>
    </location>
</feature>
<keyword evidence="4 7" id="KW-0812">Transmembrane</keyword>
<reference evidence="10" key="1">
    <citation type="journal article" date="2019" name="Int. J. Syst. Evol. Microbiol.">
        <title>The Global Catalogue of Microorganisms (GCM) 10K type strain sequencing project: providing services to taxonomists for standard genome sequencing and annotation.</title>
        <authorList>
            <consortium name="The Broad Institute Genomics Platform"/>
            <consortium name="The Broad Institute Genome Sequencing Center for Infectious Disease"/>
            <person name="Wu L."/>
            <person name="Ma J."/>
        </authorList>
    </citation>
    <scope>NUCLEOTIDE SEQUENCE [LARGE SCALE GENOMIC DNA]</scope>
    <source>
        <strain evidence="10">CGMCC 1.16305</strain>
    </source>
</reference>
<dbReference type="RefSeq" id="WP_380965383.1">
    <property type="nucleotide sequence ID" value="NZ_JBHTCO010000005.1"/>
</dbReference>
<evidence type="ECO:0000256" key="7">
    <source>
        <dbReference type="SAM" id="Phobius"/>
    </source>
</evidence>
<evidence type="ECO:0000256" key="5">
    <source>
        <dbReference type="ARBA" id="ARBA00022989"/>
    </source>
</evidence>
<gene>
    <name evidence="9" type="ORF">ACFQRG_07025</name>
</gene>
<evidence type="ECO:0000256" key="1">
    <source>
        <dbReference type="ARBA" id="ARBA00004651"/>
    </source>
</evidence>
<dbReference type="SUPFAM" id="SSF103481">
    <property type="entry name" value="Multidrug resistance efflux transporter EmrE"/>
    <property type="match status" value="2"/>
</dbReference>
<feature type="transmembrane region" description="Helical" evidence="7">
    <location>
        <begin position="180"/>
        <end position="201"/>
    </location>
</feature>
<feature type="transmembrane region" description="Helical" evidence="7">
    <location>
        <begin position="269"/>
        <end position="287"/>
    </location>
</feature>
<dbReference type="EMBL" id="JBHTCO010000005">
    <property type="protein sequence ID" value="MFC7392736.1"/>
    <property type="molecule type" value="Genomic_DNA"/>
</dbReference>
<evidence type="ECO:0000256" key="3">
    <source>
        <dbReference type="ARBA" id="ARBA00022475"/>
    </source>
</evidence>
<feature type="transmembrane region" description="Helical" evidence="7">
    <location>
        <begin position="12"/>
        <end position="31"/>
    </location>
</feature>
<keyword evidence="3" id="KW-1003">Cell membrane</keyword>
<feature type="transmembrane region" description="Helical" evidence="7">
    <location>
        <begin position="213"/>
        <end position="232"/>
    </location>
</feature>
<accession>A0ABW2PWS5</accession>
<feature type="transmembrane region" description="Helical" evidence="7">
    <location>
        <begin position="68"/>
        <end position="85"/>
    </location>
</feature>
<feature type="transmembrane region" description="Helical" evidence="7">
    <location>
        <begin position="37"/>
        <end position="56"/>
    </location>
</feature>
<feature type="transmembrane region" description="Helical" evidence="7">
    <location>
        <begin position="150"/>
        <end position="168"/>
    </location>
</feature>
<dbReference type="InterPro" id="IPR000620">
    <property type="entry name" value="EamA_dom"/>
</dbReference>
<sequence>MKQQVKLKNAFLLAFLVIMWGANWPMAKFALNYSPPLLFSGIRVFIGGLILLIIAIPRYKRLRFKETWYIYFISAILNIILFYGLQTVGLEYLPSGLFTSIVFIQPVLMGVFSWIWLSESMYFLKVIGLILGFAGVAVICIGGLAGHISVIGVLLALGTALAWAFGTVYMKKTAHKVDGVWLTTLHIIIGGLFLLISGTLTESWSSISWNIPFISSLLFISIFVIALGWLDFFTLVSSGEASKVSTYTFLIPVVSILGSSLFLHEAITINLLAGLFLVVISIALVNIKTKKEMPASKALVSKDKRIS</sequence>
<feature type="transmembrane region" description="Helical" evidence="7">
    <location>
        <begin position="97"/>
        <end position="117"/>
    </location>
</feature>
<keyword evidence="6 7" id="KW-0472">Membrane</keyword>
<feature type="transmembrane region" description="Helical" evidence="7">
    <location>
        <begin position="122"/>
        <end position="144"/>
    </location>
</feature>
<dbReference type="PANTHER" id="PTHR32322:SF18">
    <property type="entry name" value="S-ADENOSYLMETHIONINE_S-ADENOSYLHOMOCYSTEINE TRANSPORTER"/>
    <property type="match status" value="1"/>
</dbReference>
<proteinExistence type="inferred from homology"/>
<dbReference type="Pfam" id="PF00892">
    <property type="entry name" value="EamA"/>
    <property type="match status" value="2"/>
</dbReference>
<keyword evidence="5 7" id="KW-1133">Transmembrane helix</keyword>
<organism evidence="9 10">
    <name type="scientific">Scopulibacillus cellulosilyticus</name>
    <dbReference type="NCBI Taxonomy" id="2665665"/>
    <lineage>
        <taxon>Bacteria</taxon>
        <taxon>Bacillati</taxon>
        <taxon>Bacillota</taxon>
        <taxon>Bacilli</taxon>
        <taxon>Bacillales</taxon>
        <taxon>Sporolactobacillaceae</taxon>
        <taxon>Scopulibacillus</taxon>
    </lineage>
</organism>
<comment type="caution">
    <text evidence="9">The sequence shown here is derived from an EMBL/GenBank/DDBJ whole genome shotgun (WGS) entry which is preliminary data.</text>
</comment>
<dbReference type="InterPro" id="IPR050638">
    <property type="entry name" value="AA-Vitamin_Transporters"/>
</dbReference>
<evidence type="ECO:0000256" key="6">
    <source>
        <dbReference type="ARBA" id="ARBA00023136"/>
    </source>
</evidence>
<feature type="domain" description="EamA" evidence="8">
    <location>
        <begin position="11"/>
        <end position="139"/>
    </location>
</feature>
<comment type="similarity">
    <text evidence="2">Belongs to the EamA transporter family.</text>
</comment>
<evidence type="ECO:0000256" key="2">
    <source>
        <dbReference type="ARBA" id="ARBA00007362"/>
    </source>
</evidence>
<dbReference type="PANTHER" id="PTHR32322">
    <property type="entry name" value="INNER MEMBRANE TRANSPORTER"/>
    <property type="match status" value="1"/>
</dbReference>
<dbReference type="InterPro" id="IPR037185">
    <property type="entry name" value="EmrE-like"/>
</dbReference>
<evidence type="ECO:0000259" key="8">
    <source>
        <dbReference type="Pfam" id="PF00892"/>
    </source>
</evidence>
<comment type="subcellular location">
    <subcellularLocation>
        <location evidence="1">Cell membrane</location>
        <topology evidence="1">Multi-pass membrane protein</topology>
    </subcellularLocation>
</comment>
<name>A0ABW2PWS5_9BACL</name>
<dbReference type="Proteomes" id="UP001596505">
    <property type="component" value="Unassembled WGS sequence"/>
</dbReference>
<keyword evidence="10" id="KW-1185">Reference proteome</keyword>